<dbReference type="WBParaSite" id="nRc.2.0.1.t45158-RA">
    <property type="protein sequence ID" value="nRc.2.0.1.t45158-RA"/>
    <property type="gene ID" value="nRc.2.0.1.g45158"/>
</dbReference>
<reference evidence="2" key="1">
    <citation type="submission" date="2022-11" db="UniProtKB">
        <authorList>
            <consortium name="WormBaseParasite"/>
        </authorList>
    </citation>
    <scope>IDENTIFICATION</scope>
</reference>
<name>A0A915L260_ROMCU</name>
<dbReference type="Proteomes" id="UP000887565">
    <property type="component" value="Unplaced"/>
</dbReference>
<organism evidence="1 2">
    <name type="scientific">Romanomermis culicivorax</name>
    <name type="common">Nematode worm</name>
    <dbReference type="NCBI Taxonomy" id="13658"/>
    <lineage>
        <taxon>Eukaryota</taxon>
        <taxon>Metazoa</taxon>
        <taxon>Ecdysozoa</taxon>
        <taxon>Nematoda</taxon>
        <taxon>Enoplea</taxon>
        <taxon>Dorylaimia</taxon>
        <taxon>Mermithida</taxon>
        <taxon>Mermithoidea</taxon>
        <taxon>Mermithidae</taxon>
        <taxon>Romanomermis</taxon>
    </lineage>
</organism>
<dbReference type="AlphaFoldDB" id="A0A915L260"/>
<evidence type="ECO:0000313" key="2">
    <source>
        <dbReference type="WBParaSite" id="nRc.2.0.1.t45158-RA"/>
    </source>
</evidence>
<accession>A0A915L260</accession>
<proteinExistence type="predicted"/>
<sequence length="56" mass="6626">MARERVLRAMRRTEPRAISAIRVNPRQMSVSQLNVALRRKMVEKLKRKVPVTLIDR</sequence>
<keyword evidence="1" id="KW-1185">Reference proteome</keyword>
<evidence type="ECO:0000313" key="1">
    <source>
        <dbReference type="Proteomes" id="UP000887565"/>
    </source>
</evidence>
<protein>
    <submittedName>
        <fullName evidence="2">Uncharacterized protein</fullName>
    </submittedName>
</protein>